<dbReference type="FunFam" id="3.30.160.60:FF:000646">
    <property type="entry name" value="Myeloid zinc finger 1"/>
    <property type="match status" value="1"/>
</dbReference>
<keyword evidence="15" id="KW-1185">Reference proteome</keyword>
<feature type="domain" description="C2H2-type" evidence="13">
    <location>
        <begin position="114"/>
        <end position="141"/>
    </location>
</feature>
<keyword evidence="3" id="KW-0479">Metal-binding</keyword>
<evidence type="ECO:0000256" key="3">
    <source>
        <dbReference type="ARBA" id="ARBA00022723"/>
    </source>
</evidence>
<feature type="domain" description="C2H2-type" evidence="13">
    <location>
        <begin position="86"/>
        <end position="113"/>
    </location>
</feature>
<keyword evidence="10" id="KW-0539">Nucleus</keyword>
<gene>
    <name evidence="14" type="ORF">EGR_06835</name>
</gene>
<protein>
    <submittedName>
        <fullName evidence="14">Transcription factor E4F1</fullName>
    </submittedName>
</protein>
<proteinExistence type="inferred from homology"/>
<evidence type="ECO:0000256" key="2">
    <source>
        <dbReference type="ARBA" id="ARBA00006991"/>
    </source>
</evidence>
<keyword evidence="5 11" id="KW-0863">Zinc-finger</keyword>
<dbReference type="EMBL" id="APAU02000064">
    <property type="protein sequence ID" value="EUB58308.1"/>
    <property type="molecule type" value="Genomic_DNA"/>
</dbReference>
<dbReference type="InterPro" id="IPR036236">
    <property type="entry name" value="Znf_C2H2_sf"/>
</dbReference>
<evidence type="ECO:0000259" key="13">
    <source>
        <dbReference type="PROSITE" id="PS50157"/>
    </source>
</evidence>
<dbReference type="CTD" id="36342550"/>
<keyword evidence="7" id="KW-0805">Transcription regulation</keyword>
<comment type="caution">
    <text evidence="14">The sequence shown here is derived from an EMBL/GenBank/DDBJ whole genome shotgun (WGS) entry which is preliminary data.</text>
</comment>
<dbReference type="KEGG" id="egl:EGR_06835"/>
<evidence type="ECO:0000256" key="10">
    <source>
        <dbReference type="ARBA" id="ARBA00023242"/>
    </source>
</evidence>
<organism evidence="14 15">
    <name type="scientific">Echinococcus granulosus</name>
    <name type="common">Hydatid tapeworm</name>
    <dbReference type="NCBI Taxonomy" id="6210"/>
    <lineage>
        <taxon>Eukaryota</taxon>
        <taxon>Metazoa</taxon>
        <taxon>Spiralia</taxon>
        <taxon>Lophotrochozoa</taxon>
        <taxon>Platyhelminthes</taxon>
        <taxon>Cestoda</taxon>
        <taxon>Eucestoda</taxon>
        <taxon>Cyclophyllidea</taxon>
        <taxon>Taeniidae</taxon>
        <taxon>Echinococcus</taxon>
        <taxon>Echinococcus granulosus group</taxon>
    </lineage>
</organism>
<dbReference type="GO" id="GO:0008270">
    <property type="term" value="F:zinc ion binding"/>
    <property type="evidence" value="ECO:0007669"/>
    <property type="project" value="UniProtKB-KW"/>
</dbReference>
<dbReference type="RefSeq" id="XP_024349504.1">
    <property type="nucleotide sequence ID" value="XM_024496084.1"/>
</dbReference>
<evidence type="ECO:0000256" key="4">
    <source>
        <dbReference type="ARBA" id="ARBA00022737"/>
    </source>
</evidence>
<dbReference type="Pfam" id="PF00096">
    <property type="entry name" value="zf-C2H2"/>
    <property type="match status" value="5"/>
</dbReference>
<dbReference type="InterPro" id="IPR050752">
    <property type="entry name" value="C2H2-ZF_domain"/>
</dbReference>
<dbReference type="FunFam" id="3.30.160.60:FF:000322">
    <property type="entry name" value="GDNF-inducible zinc finger protein 1"/>
    <property type="match status" value="1"/>
</dbReference>
<comment type="similarity">
    <text evidence="2">Belongs to the krueppel C2H2-type zinc-finger protein family.</text>
</comment>
<keyword evidence="4" id="KW-0677">Repeat</keyword>
<feature type="compositionally biased region" description="Low complexity" evidence="12">
    <location>
        <begin position="467"/>
        <end position="479"/>
    </location>
</feature>
<dbReference type="PANTHER" id="PTHR24384">
    <property type="entry name" value="FINGER PUTATIVE TRANSCRIPTION FACTOR FAMILY-RELATED"/>
    <property type="match status" value="1"/>
</dbReference>
<dbReference type="OrthoDB" id="40579at2759"/>
<dbReference type="AlphaFoldDB" id="W6UA84"/>
<dbReference type="Proteomes" id="UP000019149">
    <property type="component" value="Unassembled WGS sequence"/>
</dbReference>
<keyword evidence="8" id="KW-0238">DNA-binding</keyword>
<dbReference type="GO" id="GO:0005634">
    <property type="term" value="C:nucleus"/>
    <property type="evidence" value="ECO:0007669"/>
    <property type="project" value="UniProtKB-SubCell"/>
</dbReference>
<keyword evidence="6" id="KW-0862">Zinc</keyword>
<dbReference type="InterPro" id="IPR013087">
    <property type="entry name" value="Znf_C2H2_type"/>
</dbReference>
<evidence type="ECO:0000256" key="12">
    <source>
        <dbReference type="SAM" id="MobiDB-lite"/>
    </source>
</evidence>
<accession>W6UA84</accession>
<sequence length="557" mass="60591">MSAFQSPTEVKACPQFEGPNASDLEQSQSSNNFLQPCQSPPFNPLVYLSYVSPSTSNAQPVTINAQQTFTSTSVSQNNQSKSLASFTCGICGKEFGLRCRLVAHIRRHTGERPFSCTECGRAFSDAGNLQRHRYVHSSEPRFHCTVCGKSFRQASCLSTHRRFHCPGAEGRVCVFCRRNFKSSASLQMHLRFKHRADAEAVVAVAVGSITSETVNSSGKGVKDEFSLFHSNLRNDFYYAFSCRNVFDSQQRQALLLPTSSEAEQLSSENRQQTTCSSMQDTESCYHGVAVAAAAAFRRNFVHVDSPTSTTNASIGAPTSAVPRPPDRWRRAHVRKQVKVEESAIPTLEGITTDQLKLVAAAVAVGGSCGNGVSPGSALDAKGRAFNFPCPACPRRFVFQCRLAAHLRSHTNFRPFTCPDCGRAFTQRGYLVRHAAVHANERPFVCALCDRAYKHYGSLVNHRRTHSKSSGAGTSTTSNKSHSRLGVSASGSSGYRCVPTMAPPAAPVLPMWASAAASAGISFTTSASTCHPSVMAQQQQHQSIFFRAPFGYLSTPQR</sequence>
<feature type="region of interest" description="Disordered" evidence="12">
    <location>
        <begin position="1"/>
        <end position="30"/>
    </location>
</feature>
<dbReference type="Gene3D" id="3.30.160.60">
    <property type="entry name" value="Classic Zinc Finger"/>
    <property type="match status" value="5"/>
</dbReference>
<dbReference type="OMA" id="LRSHTNF"/>
<evidence type="ECO:0000313" key="14">
    <source>
        <dbReference type="EMBL" id="EUB58308.1"/>
    </source>
</evidence>
<keyword evidence="9" id="KW-0804">Transcription</keyword>
<dbReference type="SMART" id="SM00355">
    <property type="entry name" value="ZnF_C2H2"/>
    <property type="match status" value="7"/>
</dbReference>
<dbReference type="GO" id="GO:0000981">
    <property type="term" value="F:DNA-binding transcription factor activity, RNA polymerase II-specific"/>
    <property type="evidence" value="ECO:0007669"/>
    <property type="project" value="TreeGrafter"/>
</dbReference>
<dbReference type="GO" id="GO:0000978">
    <property type="term" value="F:RNA polymerase II cis-regulatory region sequence-specific DNA binding"/>
    <property type="evidence" value="ECO:0007669"/>
    <property type="project" value="TreeGrafter"/>
</dbReference>
<evidence type="ECO:0000256" key="7">
    <source>
        <dbReference type="ARBA" id="ARBA00023015"/>
    </source>
</evidence>
<dbReference type="SUPFAM" id="SSF57667">
    <property type="entry name" value="beta-beta-alpha zinc fingers"/>
    <property type="match status" value="4"/>
</dbReference>
<name>W6UA84_ECHGR</name>
<dbReference type="STRING" id="6210.W6UA84"/>
<evidence type="ECO:0000256" key="11">
    <source>
        <dbReference type="PROSITE-ProRule" id="PRU00042"/>
    </source>
</evidence>
<reference evidence="14 15" key="1">
    <citation type="journal article" date="2013" name="Nat. Genet.">
        <title>The genome of the hydatid tapeworm Echinococcus granulosus.</title>
        <authorList>
            <person name="Zheng H."/>
            <person name="Zhang W."/>
            <person name="Zhang L."/>
            <person name="Zhang Z."/>
            <person name="Li J."/>
            <person name="Lu G."/>
            <person name="Zhu Y."/>
            <person name="Wang Y."/>
            <person name="Huang Y."/>
            <person name="Liu J."/>
            <person name="Kang H."/>
            <person name="Chen J."/>
            <person name="Wang L."/>
            <person name="Chen A."/>
            <person name="Yu S."/>
            <person name="Gao Z."/>
            <person name="Jin L."/>
            <person name="Gu W."/>
            <person name="Wang Z."/>
            <person name="Zhao L."/>
            <person name="Shi B."/>
            <person name="Wen H."/>
            <person name="Lin R."/>
            <person name="Jones M.K."/>
            <person name="Brejova B."/>
            <person name="Vinar T."/>
            <person name="Zhao G."/>
            <person name="McManus D.P."/>
            <person name="Chen Z."/>
            <person name="Zhou Y."/>
            <person name="Wang S."/>
        </authorList>
    </citation>
    <scope>NUCLEOTIDE SEQUENCE [LARGE SCALE GENOMIC DNA]</scope>
</reference>
<dbReference type="GeneID" id="36342550"/>
<dbReference type="PANTHER" id="PTHR24384:SF218">
    <property type="entry name" value="ZINC FINGER PROTEIN 502"/>
    <property type="match status" value="1"/>
</dbReference>
<dbReference type="PROSITE" id="PS00028">
    <property type="entry name" value="ZINC_FINGER_C2H2_1"/>
    <property type="match status" value="7"/>
</dbReference>
<feature type="region of interest" description="Disordered" evidence="12">
    <location>
        <begin position="463"/>
        <end position="493"/>
    </location>
</feature>
<feature type="region of interest" description="Disordered" evidence="12">
    <location>
        <begin position="307"/>
        <end position="326"/>
    </location>
</feature>
<dbReference type="Pfam" id="PF12874">
    <property type="entry name" value="zf-met"/>
    <property type="match status" value="1"/>
</dbReference>
<feature type="domain" description="C2H2-type" evidence="13">
    <location>
        <begin position="142"/>
        <end position="164"/>
    </location>
</feature>
<feature type="domain" description="C2H2-type" evidence="13">
    <location>
        <begin position="171"/>
        <end position="199"/>
    </location>
</feature>
<feature type="domain" description="C2H2-type" evidence="13">
    <location>
        <begin position="415"/>
        <end position="442"/>
    </location>
</feature>
<comment type="subcellular location">
    <subcellularLocation>
        <location evidence="1">Nucleus</location>
    </subcellularLocation>
</comment>
<dbReference type="FunFam" id="3.30.160.60:FF:002343">
    <property type="entry name" value="Zinc finger protein 33A"/>
    <property type="match status" value="1"/>
</dbReference>
<evidence type="ECO:0000256" key="5">
    <source>
        <dbReference type="ARBA" id="ARBA00022771"/>
    </source>
</evidence>
<evidence type="ECO:0000256" key="6">
    <source>
        <dbReference type="ARBA" id="ARBA00022833"/>
    </source>
</evidence>
<dbReference type="PROSITE" id="PS50157">
    <property type="entry name" value="ZINC_FINGER_C2H2_2"/>
    <property type="match status" value="7"/>
</dbReference>
<feature type="domain" description="C2H2-type" evidence="13">
    <location>
        <begin position="387"/>
        <end position="414"/>
    </location>
</feature>
<evidence type="ECO:0000256" key="8">
    <source>
        <dbReference type="ARBA" id="ARBA00023125"/>
    </source>
</evidence>
<evidence type="ECO:0000256" key="1">
    <source>
        <dbReference type="ARBA" id="ARBA00004123"/>
    </source>
</evidence>
<evidence type="ECO:0000313" key="15">
    <source>
        <dbReference type="Proteomes" id="UP000019149"/>
    </source>
</evidence>
<evidence type="ECO:0000256" key="9">
    <source>
        <dbReference type="ARBA" id="ARBA00023163"/>
    </source>
</evidence>
<feature type="domain" description="C2H2-type" evidence="13">
    <location>
        <begin position="443"/>
        <end position="470"/>
    </location>
</feature>